<evidence type="ECO:0000256" key="11">
    <source>
        <dbReference type="ARBA" id="ARBA00023166"/>
    </source>
</evidence>
<dbReference type="SUPFAM" id="SSF55060">
    <property type="entry name" value="GHMP Kinase, C-terminal domain"/>
    <property type="match status" value="1"/>
</dbReference>
<dbReference type="Proteomes" id="UP000192578">
    <property type="component" value="Unassembled WGS sequence"/>
</dbReference>
<feature type="domain" description="Diphosphomevalonate decarboxylase-like N-terminal" evidence="18">
    <location>
        <begin position="12"/>
        <end position="175"/>
    </location>
</feature>
<dbReference type="InterPro" id="IPR014721">
    <property type="entry name" value="Ribsml_uS5_D2-typ_fold_subgr"/>
</dbReference>
<evidence type="ECO:0000256" key="15">
    <source>
        <dbReference type="PIRNR" id="PIRNR015950"/>
    </source>
</evidence>
<keyword evidence="13 15" id="KW-0456">Lyase</keyword>
<keyword evidence="20" id="KW-1185">Reference proteome</keyword>
<dbReference type="InterPro" id="IPR029765">
    <property type="entry name" value="Mev_diP_decarb"/>
</dbReference>
<dbReference type="AlphaFoldDB" id="A0A1W0X1U4"/>
<feature type="domain" description="Mvd1 C-terminal" evidence="17">
    <location>
        <begin position="189"/>
        <end position="369"/>
    </location>
</feature>
<keyword evidence="16" id="KW-0153">Cholesterol metabolism</keyword>
<dbReference type="GO" id="GO:0005829">
    <property type="term" value="C:cytosol"/>
    <property type="evidence" value="ECO:0007669"/>
    <property type="project" value="InterPro"/>
</dbReference>
<protein>
    <recommendedName>
        <fullName evidence="4 15">Diphosphomevalonate decarboxylase</fullName>
        <ecNumber evidence="3 15">4.1.1.33</ecNumber>
    </recommendedName>
</protein>
<dbReference type="GO" id="GO:0006695">
    <property type="term" value="P:cholesterol biosynthetic process"/>
    <property type="evidence" value="ECO:0007669"/>
    <property type="project" value="UniProtKB-UniPathway"/>
</dbReference>
<dbReference type="GO" id="GO:0005524">
    <property type="term" value="F:ATP binding"/>
    <property type="evidence" value="ECO:0007669"/>
    <property type="project" value="UniProtKB-UniRule"/>
</dbReference>
<evidence type="ECO:0000256" key="14">
    <source>
        <dbReference type="ARBA" id="ARBA00048154"/>
    </source>
</evidence>
<keyword evidence="7 15" id="KW-0067">ATP-binding</keyword>
<comment type="function">
    <text evidence="1 16">Catalyzes the ATP dependent decarboxylation of (R)-5-diphosphomevalonate to form isopentenyl diphosphate (IPP). Functions in the mevalonate (MVA) pathway leading to isopentenyl diphosphate (IPP), a key precursor for the biosynthesis of isoprenoids and sterol synthesis.</text>
</comment>
<evidence type="ECO:0000259" key="17">
    <source>
        <dbReference type="Pfam" id="PF18376"/>
    </source>
</evidence>
<evidence type="ECO:0000313" key="19">
    <source>
        <dbReference type="EMBL" id="OQV21467.1"/>
    </source>
</evidence>
<evidence type="ECO:0000256" key="8">
    <source>
        <dbReference type="ARBA" id="ARBA00022955"/>
    </source>
</evidence>
<evidence type="ECO:0000256" key="2">
    <source>
        <dbReference type="ARBA" id="ARBA00008831"/>
    </source>
</evidence>
<dbReference type="PANTHER" id="PTHR10977:SF3">
    <property type="entry name" value="DIPHOSPHOMEVALONATE DECARBOXYLASE"/>
    <property type="match status" value="1"/>
</dbReference>
<keyword evidence="5 16" id="KW-0444">Lipid biosynthesis</keyword>
<dbReference type="UniPathway" id="UPA00063"/>
<keyword evidence="11 16" id="KW-1207">Sterol metabolism</keyword>
<dbReference type="Pfam" id="PF18376">
    <property type="entry name" value="MDD_C"/>
    <property type="match status" value="1"/>
</dbReference>
<proteinExistence type="inferred from homology"/>
<evidence type="ECO:0000313" key="20">
    <source>
        <dbReference type="Proteomes" id="UP000192578"/>
    </source>
</evidence>
<keyword evidence="12 16" id="KW-0753">Steroid metabolism</keyword>
<evidence type="ECO:0000256" key="5">
    <source>
        <dbReference type="ARBA" id="ARBA00022516"/>
    </source>
</evidence>
<dbReference type="InterPro" id="IPR036554">
    <property type="entry name" value="GHMP_kinase_C_sf"/>
</dbReference>
<evidence type="ECO:0000256" key="16">
    <source>
        <dbReference type="RuleBase" id="RU363086"/>
    </source>
</evidence>
<dbReference type="GO" id="GO:0004163">
    <property type="term" value="F:diphosphomevalonate decarboxylase activity"/>
    <property type="evidence" value="ECO:0007669"/>
    <property type="project" value="UniProtKB-UniRule"/>
</dbReference>
<dbReference type="FunFam" id="3.30.70.890:FF:000005">
    <property type="entry name" value="Diphosphomevalonate decarboxylase"/>
    <property type="match status" value="1"/>
</dbReference>
<dbReference type="InterPro" id="IPR041431">
    <property type="entry name" value="Mvd1_C"/>
</dbReference>
<comment type="caution">
    <text evidence="19">The sequence shown here is derived from an EMBL/GenBank/DDBJ whole genome shotgun (WGS) entry which is preliminary data.</text>
</comment>
<comment type="pathway">
    <text evidence="16">Steroid biosynthesis; cholesterol biosynthesis.</text>
</comment>
<dbReference type="Gene3D" id="3.30.70.890">
    <property type="entry name" value="GHMP kinase, C-terminal domain"/>
    <property type="match status" value="1"/>
</dbReference>
<evidence type="ECO:0000256" key="9">
    <source>
        <dbReference type="ARBA" id="ARBA00023011"/>
    </source>
</evidence>
<keyword evidence="10 15" id="KW-0443">Lipid metabolism</keyword>
<dbReference type="NCBIfam" id="TIGR01240">
    <property type="entry name" value="mevDPdecarb"/>
    <property type="match status" value="1"/>
</dbReference>
<reference evidence="20" key="1">
    <citation type="submission" date="2017-01" db="EMBL/GenBank/DDBJ databases">
        <title>Comparative genomics of anhydrobiosis in the tardigrade Hypsibius dujardini.</title>
        <authorList>
            <person name="Yoshida Y."/>
            <person name="Koutsovoulos G."/>
            <person name="Laetsch D."/>
            <person name="Stevens L."/>
            <person name="Kumar S."/>
            <person name="Horikawa D."/>
            <person name="Ishino K."/>
            <person name="Komine S."/>
            <person name="Tomita M."/>
            <person name="Blaxter M."/>
            <person name="Arakawa K."/>
        </authorList>
    </citation>
    <scope>NUCLEOTIDE SEQUENCE [LARGE SCALE GENOMIC DNA]</scope>
    <source>
        <strain evidence="20">Z151</strain>
    </source>
</reference>
<keyword evidence="16" id="KW-0152">Cholesterol biosynthesis</keyword>
<organism evidence="19 20">
    <name type="scientific">Hypsibius exemplaris</name>
    <name type="common">Freshwater tardigrade</name>
    <dbReference type="NCBI Taxonomy" id="2072580"/>
    <lineage>
        <taxon>Eukaryota</taxon>
        <taxon>Metazoa</taxon>
        <taxon>Ecdysozoa</taxon>
        <taxon>Tardigrada</taxon>
        <taxon>Eutardigrada</taxon>
        <taxon>Parachela</taxon>
        <taxon>Hypsibioidea</taxon>
        <taxon>Hypsibiidae</taxon>
        <taxon>Hypsibius</taxon>
    </lineage>
</organism>
<evidence type="ECO:0000256" key="3">
    <source>
        <dbReference type="ARBA" id="ARBA00012296"/>
    </source>
</evidence>
<dbReference type="FunFam" id="3.30.230.10:FF:000080">
    <property type="entry name" value="Diphosphomevalonate decarboxylase"/>
    <property type="match status" value="1"/>
</dbReference>
<dbReference type="EC" id="4.1.1.33" evidence="3 15"/>
<keyword evidence="6 15" id="KW-0547">Nucleotide-binding</keyword>
<evidence type="ECO:0000256" key="10">
    <source>
        <dbReference type="ARBA" id="ARBA00023098"/>
    </source>
</evidence>
<accession>A0A1W0X1U4</accession>
<dbReference type="InterPro" id="IPR005935">
    <property type="entry name" value="Mev_decarb"/>
</dbReference>
<evidence type="ECO:0000256" key="13">
    <source>
        <dbReference type="ARBA" id="ARBA00023239"/>
    </source>
</evidence>
<dbReference type="PANTHER" id="PTHR10977">
    <property type="entry name" value="DIPHOSPHOMEVALONATE DECARBOXYLASE"/>
    <property type="match status" value="1"/>
</dbReference>
<dbReference type="Gene3D" id="3.30.230.10">
    <property type="match status" value="1"/>
</dbReference>
<evidence type="ECO:0000256" key="4">
    <source>
        <dbReference type="ARBA" id="ARBA00019335"/>
    </source>
</evidence>
<keyword evidence="9 16" id="KW-0756">Sterol biosynthesis</keyword>
<gene>
    <name evidence="19" type="ORF">BV898_04671</name>
</gene>
<comment type="catalytic activity">
    <reaction evidence="14 15 16">
        <text>(R)-5-diphosphomevalonate + ATP = isopentenyl diphosphate + ADP + phosphate + CO2</text>
        <dbReference type="Rhea" id="RHEA:23732"/>
        <dbReference type="ChEBI" id="CHEBI:16526"/>
        <dbReference type="ChEBI" id="CHEBI:30616"/>
        <dbReference type="ChEBI" id="CHEBI:43474"/>
        <dbReference type="ChEBI" id="CHEBI:57557"/>
        <dbReference type="ChEBI" id="CHEBI:128769"/>
        <dbReference type="ChEBI" id="CHEBI:456216"/>
        <dbReference type="EC" id="4.1.1.33"/>
    </reaction>
</comment>
<dbReference type="SUPFAM" id="SSF54211">
    <property type="entry name" value="Ribosomal protein S5 domain 2-like"/>
    <property type="match status" value="1"/>
</dbReference>
<dbReference type="PIRSF" id="PIRSF015950">
    <property type="entry name" value="Mev_P_decrbx"/>
    <property type="match status" value="1"/>
</dbReference>
<dbReference type="Pfam" id="PF22700">
    <property type="entry name" value="MVD-like_N"/>
    <property type="match status" value="1"/>
</dbReference>
<evidence type="ECO:0000256" key="12">
    <source>
        <dbReference type="ARBA" id="ARBA00023221"/>
    </source>
</evidence>
<evidence type="ECO:0000256" key="7">
    <source>
        <dbReference type="ARBA" id="ARBA00022840"/>
    </source>
</evidence>
<name>A0A1W0X1U4_HYPEX</name>
<keyword evidence="8 16" id="KW-0752">Steroid biosynthesis</keyword>
<dbReference type="InterPro" id="IPR053859">
    <property type="entry name" value="MVD-like_N"/>
</dbReference>
<dbReference type="EMBL" id="MTYJ01000023">
    <property type="protein sequence ID" value="OQV21467.1"/>
    <property type="molecule type" value="Genomic_DNA"/>
</dbReference>
<dbReference type="OrthoDB" id="10253702at2759"/>
<dbReference type="GO" id="GO:0019287">
    <property type="term" value="P:isopentenyl diphosphate biosynthetic process, mevalonate pathway"/>
    <property type="evidence" value="ECO:0007669"/>
    <property type="project" value="UniProtKB-UniRule"/>
</dbReference>
<evidence type="ECO:0000256" key="6">
    <source>
        <dbReference type="ARBA" id="ARBA00022741"/>
    </source>
</evidence>
<comment type="similarity">
    <text evidence="2 15 16">Belongs to the diphosphomevalonate decarboxylase family.</text>
</comment>
<dbReference type="InterPro" id="IPR020568">
    <property type="entry name" value="Ribosomal_Su5_D2-typ_SF"/>
</dbReference>
<sequence>MAENTRTVTCEAPVNIAVIKYWGKSNEELIIPLNDSISVTLSTEHLRARTTIRSNSGSREITFSLDGKEEVLTKRFLRAVELCRAEAKRQNTSTAEELAQGLSIVSENNFPTAAGLASSAAGFACLVTALKHYYRITGDVSGIVRQGSGSACRSVFGGFVRWLKGTAPDGSDSIAQQVKPASHWPEMRVLILVVSDHKKETSSTHGMKTTAETSRLLKYRADVLVPQRCAEMTAAITAKNFAEFAEITMRDSNQFHAVCLDTYPPIFYLNSVSQAIIEMVHIYNQYKGTPTVAYSFDAGPNAFLFTLEDNVNEVAGLISATFSEMIDFRGLPLQPIRTEASLADRLNQIPSSSSLRYVISTTVGDGAKIVHEE</sequence>
<evidence type="ECO:0000256" key="1">
    <source>
        <dbReference type="ARBA" id="ARBA00003812"/>
    </source>
</evidence>
<evidence type="ECO:0000259" key="18">
    <source>
        <dbReference type="Pfam" id="PF22700"/>
    </source>
</evidence>